<comment type="caution">
    <text evidence="4">The sequence shown here is derived from an EMBL/GenBank/DDBJ whole genome shotgun (WGS) entry which is preliminary data.</text>
</comment>
<dbReference type="SUPFAM" id="SSF48403">
    <property type="entry name" value="Ankyrin repeat"/>
    <property type="match status" value="1"/>
</dbReference>
<feature type="compositionally biased region" description="Polar residues" evidence="2">
    <location>
        <begin position="712"/>
        <end position="722"/>
    </location>
</feature>
<name>S8AQ02_DACHA</name>
<evidence type="ECO:0000256" key="2">
    <source>
        <dbReference type="SAM" id="MobiDB-lite"/>
    </source>
</evidence>
<dbReference type="PANTHER" id="PTHR10039">
    <property type="entry name" value="AMELOGENIN"/>
    <property type="match status" value="1"/>
</dbReference>
<dbReference type="STRING" id="1284197.S8AQ02"/>
<feature type="compositionally biased region" description="Basic and acidic residues" evidence="2">
    <location>
        <begin position="666"/>
        <end position="675"/>
    </location>
</feature>
<dbReference type="AlphaFoldDB" id="S8AQ02"/>
<dbReference type="OrthoDB" id="341259at2759"/>
<evidence type="ECO:0000313" key="5">
    <source>
        <dbReference type="Proteomes" id="UP000015100"/>
    </source>
</evidence>
<reference evidence="4 5" key="1">
    <citation type="journal article" date="2013" name="PLoS Genet.">
        <title>Genomic mechanisms accounting for the adaptation to parasitism in nematode-trapping fungi.</title>
        <authorList>
            <person name="Meerupati T."/>
            <person name="Andersson K.M."/>
            <person name="Friman E."/>
            <person name="Kumar D."/>
            <person name="Tunlid A."/>
            <person name="Ahren D."/>
        </authorList>
    </citation>
    <scope>NUCLEOTIDE SEQUENCE [LARGE SCALE GENOMIC DNA]</scope>
    <source>
        <strain evidence="4 5">CBS 200.50</strain>
    </source>
</reference>
<keyword evidence="1" id="KW-0677">Repeat</keyword>
<evidence type="ECO:0000256" key="1">
    <source>
        <dbReference type="ARBA" id="ARBA00022737"/>
    </source>
</evidence>
<gene>
    <name evidence="4" type="ORF">H072_1020</name>
</gene>
<dbReference type="SUPFAM" id="SSF52540">
    <property type="entry name" value="P-loop containing nucleoside triphosphate hydrolases"/>
    <property type="match status" value="1"/>
</dbReference>
<evidence type="ECO:0000313" key="4">
    <source>
        <dbReference type="EMBL" id="EPS45035.1"/>
    </source>
</evidence>
<dbReference type="Pfam" id="PF24883">
    <property type="entry name" value="NPHP3_N"/>
    <property type="match status" value="1"/>
</dbReference>
<proteinExistence type="predicted"/>
<keyword evidence="5" id="KW-1185">Reference proteome</keyword>
<reference evidence="5" key="2">
    <citation type="submission" date="2013-04" db="EMBL/GenBank/DDBJ databases">
        <title>Genomic mechanisms accounting for the adaptation to parasitism in nematode-trapping fungi.</title>
        <authorList>
            <person name="Ahren D.G."/>
        </authorList>
    </citation>
    <scope>NUCLEOTIDE SEQUENCE [LARGE SCALE GENOMIC DNA]</scope>
    <source>
        <strain evidence="5">CBS 200.50</strain>
    </source>
</reference>
<evidence type="ECO:0000259" key="3">
    <source>
        <dbReference type="Pfam" id="PF24883"/>
    </source>
</evidence>
<protein>
    <recommendedName>
        <fullName evidence="3">Nephrocystin 3-like N-terminal domain-containing protein</fullName>
    </recommendedName>
</protein>
<dbReference type="HOGENOM" id="CLU_296822_0_0_1"/>
<dbReference type="InterPro" id="IPR036770">
    <property type="entry name" value="Ankyrin_rpt-contain_sf"/>
</dbReference>
<feature type="region of interest" description="Disordered" evidence="2">
    <location>
        <begin position="661"/>
        <end position="736"/>
    </location>
</feature>
<organism evidence="4 5">
    <name type="scientific">Dactylellina haptotyla (strain CBS 200.50)</name>
    <name type="common">Nematode-trapping fungus</name>
    <name type="synonym">Monacrosporium haptotylum</name>
    <dbReference type="NCBI Taxonomy" id="1284197"/>
    <lineage>
        <taxon>Eukaryota</taxon>
        <taxon>Fungi</taxon>
        <taxon>Dikarya</taxon>
        <taxon>Ascomycota</taxon>
        <taxon>Pezizomycotina</taxon>
        <taxon>Orbiliomycetes</taxon>
        <taxon>Orbiliales</taxon>
        <taxon>Orbiliaceae</taxon>
        <taxon>Dactylellina</taxon>
    </lineage>
</organism>
<dbReference type="InterPro" id="IPR027417">
    <property type="entry name" value="P-loop_NTPase"/>
</dbReference>
<sequence length="1016" mass="116879">MEQKIIAAIPNLLYLILDFSWHTNHHLDKNKLLRSFKECFSNTLQGKIENITVEYTKLRSLAQDTFQETVMQQLSSLTNLNSNLKALSASLFPAIEDLSIKLVSIGDKITEHFQNGDLRTRFVALCRHFQYPSEVQSRIFVSIFEAIRREYRDMLLWLFDHPDYRDWVDHVNKDALLLCMKGPRGFGKSVKMTVVIKRLMAEQTDAIVLFFYFKKGDDATERTRKALESLVSQVLEQRLFHEDFDIMEQAIEIIEQNFETNGANRPGGDTPEGLTRILSALISVLKRPVYIIIDGVDECEDRVRAGLVSCLKQLCRSETGSVKVMCSVRDNVNIETLLVDHPTQEFKDKIPNINTQTLPADIRSILLDESYNSKEIRMFLSRRVEPLVIRRLGRDYGGFDEELQRIVSIIELKANGNFIYASMAVANLLQPTRDTLEKKLSELPPAMEGMYKRSMEVLTPDERELVTFVLKWVIWGHGSASILEIIQHYKRVYDTKVVSSLGIPQGPKANQRPPTFYGPSSDPEIDDTKYHLYNAGRDFFQFDNAADSISVHLSVREWIENEAKQAKDLETKHLTPPFVKNEQGQWTLSVVVPDNITNSGQSLGDLRNKREANLSITTSILSFLNNKEFQARYRPWNPPNDLEELYYRKWNILWNKNFEEGATSSQKERDPKVLEEESVPSEYHNSRPEAGGSRGDEANNLMPAQDLESESEVTAQTASSGSFEAPEFSVDNSDNRDGTSSVYNLFRKKRRFTEETSVRNSLRYEARSWIYHFNCLQQDWEPEERKGKLWDDFWEQFTLFIQPQTWRLWISINPSQVSMSENYLDCYTYFMTPLEYAALEGWVFILDYLVQNGIANQIDLDGVWVEEGFEGFNKFPLFTCCPDNPNFTKALLKYGASPNPCDPGLDYPYFFYLTQDFGAPVGREPDLYQQEQTIKSIIAIVGAGLDLSTRRANSRVARHYIQMASGIRNIELFKTIYSKVPEEEINASDKIELTALHHLFSAMYDLALPEDGLTDE</sequence>
<dbReference type="Proteomes" id="UP000015100">
    <property type="component" value="Unassembled WGS sequence"/>
</dbReference>
<feature type="domain" description="Nephrocystin 3-like N-terminal" evidence="3">
    <location>
        <begin position="157"/>
        <end position="329"/>
    </location>
</feature>
<dbReference type="PANTHER" id="PTHR10039:SF14">
    <property type="entry name" value="NACHT DOMAIN-CONTAINING PROTEIN"/>
    <property type="match status" value="1"/>
</dbReference>
<dbReference type="InterPro" id="IPR056884">
    <property type="entry name" value="NPHP3-like_N"/>
</dbReference>
<dbReference type="Gene3D" id="3.40.50.300">
    <property type="entry name" value="P-loop containing nucleotide triphosphate hydrolases"/>
    <property type="match status" value="1"/>
</dbReference>
<accession>S8AQ02</accession>
<dbReference type="EMBL" id="AQGS01000024">
    <property type="protein sequence ID" value="EPS45035.1"/>
    <property type="molecule type" value="Genomic_DNA"/>
</dbReference>